<feature type="region of interest" description="Disordered" evidence="10">
    <location>
        <begin position="50"/>
        <end position="141"/>
    </location>
</feature>
<keyword evidence="4" id="KW-1003">Cell membrane</keyword>
<feature type="compositionally biased region" description="Basic and acidic residues" evidence="10">
    <location>
        <begin position="112"/>
        <end position="125"/>
    </location>
</feature>
<dbReference type="GO" id="GO:0098797">
    <property type="term" value="C:plasma membrane protein complex"/>
    <property type="evidence" value="ECO:0007669"/>
    <property type="project" value="TreeGrafter"/>
</dbReference>
<evidence type="ECO:0000256" key="1">
    <source>
        <dbReference type="ARBA" id="ARBA00004383"/>
    </source>
</evidence>
<evidence type="ECO:0000256" key="9">
    <source>
        <dbReference type="ARBA" id="ARBA00023136"/>
    </source>
</evidence>
<comment type="subcellular location">
    <subcellularLocation>
        <location evidence="1">Cell inner membrane</location>
        <topology evidence="1">Single-pass membrane protein</topology>
        <orientation evidence="1">Periplasmic side</orientation>
    </subcellularLocation>
</comment>
<dbReference type="PROSITE" id="PS52015">
    <property type="entry name" value="TONB_CTD"/>
    <property type="match status" value="1"/>
</dbReference>
<evidence type="ECO:0000256" key="2">
    <source>
        <dbReference type="ARBA" id="ARBA00006555"/>
    </source>
</evidence>
<dbReference type="Pfam" id="PF03544">
    <property type="entry name" value="TonB_C"/>
    <property type="match status" value="1"/>
</dbReference>
<feature type="compositionally biased region" description="Polar residues" evidence="10">
    <location>
        <begin position="66"/>
        <end position="96"/>
    </location>
</feature>
<evidence type="ECO:0000256" key="5">
    <source>
        <dbReference type="ARBA" id="ARBA00022519"/>
    </source>
</evidence>
<evidence type="ECO:0000256" key="6">
    <source>
        <dbReference type="ARBA" id="ARBA00022692"/>
    </source>
</evidence>
<keyword evidence="7" id="KW-0653">Protein transport</keyword>
<keyword evidence="5" id="KW-0997">Cell inner membrane</keyword>
<dbReference type="GO" id="GO:0031992">
    <property type="term" value="F:energy transducer activity"/>
    <property type="evidence" value="ECO:0007669"/>
    <property type="project" value="TreeGrafter"/>
</dbReference>
<keyword evidence="8" id="KW-1133">Transmembrane helix</keyword>
<evidence type="ECO:0000256" key="10">
    <source>
        <dbReference type="SAM" id="MobiDB-lite"/>
    </source>
</evidence>
<dbReference type="EMBL" id="FNVG01000004">
    <property type="protein sequence ID" value="SEF81329.1"/>
    <property type="molecule type" value="Genomic_DNA"/>
</dbReference>
<dbReference type="AlphaFoldDB" id="A0A1H5V1Y8"/>
<evidence type="ECO:0000313" key="12">
    <source>
        <dbReference type="EMBL" id="SEF81329.1"/>
    </source>
</evidence>
<proteinExistence type="inferred from homology"/>
<evidence type="ECO:0000256" key="8">
    <source>
        <dbReference type="ARBA" id="ARBA00022989"/>
    </source>
</evidence>
<dbReference type="GO" id="GO:0015031">
    <property type="term" value="P:protein transport"/>
    <property type="evidence" value="ECO:0007669"/>
    <property type="project" value="UniProtKB-KW"/>
</dbReference>
<dbReference type="OrthoDB" id="9816142at2"/>
<feature type="compositionally biased region" description="Polar residues" evidence="10">
    <location>
        <begin position="126"/>
        <end position="141"/>
    </location>
</feature>
<dbReference type="PANTHER" id="PTHR33446">
    <property type="entry name" value="PROTEIN TONB-RELATED"/>
    <property type="match status" value="1"/>
</dbReference>
<keyword evidence="3" id="KW-0813">Transport</keyword>
<dbReference type="InterPro" id="IPR037682">
    <property type="entry name" value="TonB_C"/>
</dbReference>
<dbReference type="Gene3D" id="3.30.1150.10">
    <property type="match status" value="1"/>
</dbReference>
<organism evidence="12 13">
    <name type="scientific">Vibrio hangzhouensis</name>
    <dbReference type="NCBI Taxonomy" id="462991"/>
    <lineage>
        <taxon>Bacteria</taxon>
        <taxon>Pseudomonadati</taxon>
        <taxon>Pseudomonadota</taxon>
        <taxon>Gammaproteobacteria</taxon>
        <taxon>Vibrionales</taxon>
        <taxon>Vibrionaceae</taxon>
        <taxon>Vibrio</taxon>
    </lineage>
</organism>
<name>A0A1H5V1Y8_9VIBR</name>
<evidence type="ECO:0000259" key="11">
    <source>
        <dbReference type="PROSITE" id="PS52015"/>
    </source>
</evidence>
<dbReference type="GO" id="GO:0055085">
    <property type="term" value="P:transmembrane transport"/>
    <property type="evidence" value="ECO:0007669"/>
    <property type="project" value="InterPro"/>
</dbReference>
<keyword evidence="6" id="KW-0812">Transmembrane</keyword>
<dbReference type="InterPro" id="IPR006260">
    <property type="entry name" value="TonB/TolA_C"/>
</dbReference>
<accession>A0A1H5V1Y8</accession>
<evidence type="ECO:0000256" key="7">
    <source>
        <dbReference type="ARBA" id="ARBA00022927"/>
    </source>
</evidence>
<comment type="similarity">
    <text evidence="2">Belongs to the TonB family.</text>
</comment>
<evidence type="ECO:0000256" key="3">
    <source>
        <dbReference type="ARBA" id="ARBA00022448"/>
    </source>
</evidence>
<dbReference type="InterPro" id="IPR051045">
    <property type="entry name" value="TonB-dependent_transducer"/>
</dbReference>
<evidence type="ECO:0000313" key="13">
    <source>
        <dbReference type="Proteomes" id="UP000236721"/>
    </source>
</evidence>
<dbReference type="Proteomes" id="UP000236721">
    <property type="component" value="Unassembled WGS sequence"/>
</dbReference>
<reference evidence="13" key="1">
    <citation type="submission" date="2016-10" db="EMBL/GenBank/DDBJ databases">
        <authorList>
            <person name="Varghese N."/>
            <person name="Submissions S."/>
        </authorList>
    </citation>
    <scope>NUCLEOTIDE SEQUENCE [LARGE SCALE GENOMIC DNA]</scope>
    <source>
        <strain evidence="13">CGMCC 1.7062</strain>
    </source>
</reference>
<dbReference type="SUPFAM" id="SSF74653">
    <property type="entry name" value="TolA/TonB C-terminal domain"/>
    <property type="match status" value="1"/>
</dbReference>
<dbReference type="PANTHER" id="PTHR33446:SF2">
    <property type="entry name" value="PROTEIN TONB"/>
    <property type="match status" value="1"/>
</dbReference>
<feature type="domain" description="TonB C-terminal" evidence="11">
    <location>
        <begin position="149"/>
        <end position="239"/>
    </location>
</feature>
<evidence type="ECO:0000256" key="4">
    <source>
        <dbReference type="ARBA" id="ARBA00022475"/>
    </source>
</evidence>
<dbReference type="NCBIfam" id="TIGR01352">
    <property type="entry name" value="tonB_Cterm"/>
    <property type="match status" value="1"/>
</dbReference>
<keyword evidence="9" id="KW-0472">Membrane</keyword>
<keyword evidence="13" id="KW-1185">Reference proteome</keyword>
<dbReference type="RefSeq" id="WP_103879293.1">
    <property type="nucleotide sequence ID" value="NZ_FNVG01000004.1"/>
</dbReference>
<sequence>MTRYVVAGAISVALHLSFMLFQKEQQVFAMPSGSTSQMVSLNFVAQREAIESEPQTNHSRPAKQTKTKESATYNQNSPSSPKQTTEALKQATQKTSPLKKALKNVEPTPNQTDKKKSEQSDEVSKNESAATRDASQPAVNSGVNHQPILLEQPSFLTKPVQPKYPRIARKRGIEGVATYEIWLDEQGQQVKQVLISSSGATILDRSALEAIKEWQFSAHIVNGVAMAHRIHIPVRFKLD</sequence>
<gene>
    <name evidence="12" type="ORF">SAMN04488244_10411</name>
</gene>
<protein>
    <submittedName>
        <fullName evidence="12">Protein TonB</fullName>
    </submittedName>
</protein>